<protein>
    <submittedName>
        <fullName evidence="2">Uncharacterized protein</fullName>
    </submittedName>
</protein>
<keyword evidence="3" id="KW-1185">Reference proteome</keyword>
<feature type="region of interest" description="Disordered" evidence="1">
    <location>
        <begin position="114"/>
        <end position="133"/>
    </location>
</feature>
<dbReference type="RefSeq" id="WP_246917997.1">
    <property type="nucleotide sequence ID" value="NZ_CP090145.1"/>
</dbReference>
<evidence type="ECO:0000313" key="3">
    <source>
        <dbReference type="Proteomes" id="UP000830454"/>
    </source>
</evidence>
<evidence type="ECO:0000256" key="1">
    <source>
        <dbReference type="SAM" id="MobiDB-lite"/>
    </source>
</evidence>
<organism evidence="2 3">
    <name type="scientific">Flavobacterium sediminilitoris</name>
    <dbReference type="NCBI Taxonomy" id="2024526"/>
    <lineage>
        <taxon>Bacteria</taxon>
        <taxon>Pseudomonadati</taxon>
        <taxon>Bacteroidota</taxon>
        <taxon>Flavobacteriia</taxon>
        <taxon>Flavobacteriales</taxon>
        <taxon>Flavobacteriaceae</taxon>
        <taxon>Flavobacterium</taxon>
    </lineage>
</organism>
<reference evidence="2" key="1">
    <citation type="submission" date="2021-12" db="EMBL/GenBank/DDBJ databases">
        <authorList>
            <person name="Cha I.-T."/>
            <person name="Lee K.-E."/>
            <person name="Park S.-J."/>
        </authorList>
    </citation>
    <scope>NUCLEOTIDE SEQUENCE</scope>
    <source>
        <strain evidence="2">YSM-43</strain>
    </source>
</reference>
<sequence>MKYIILFLFFSIFSHSQISLGNDLRNNEIKKYDDGRINTFKNTETIFIFSNFIDKKIMEDILSKSWTVTPFSVVSINDFKMINYLNGDYSFATYQNQTLTFSKKKTHKNLSHVTLNNASSNNPNRSGTSGNIVNESDRTSTRSYYSNYFDFFLIDKESYTSTSKRYEVFKNHRIEICNFLMSDNFLVYFDYFFSPSTFMTDLTSFNNDIYNNLYNEDFMYDNKPGFLLNNIQRINSFIENETKISAFSEFVNTESIKVLKDTKLIIPYEVYCYYDIRVLQKKKNDYSKLNKKYDYDYEVLNSNLISDKIMKGEDFYYLKFNLIETDKILQVVHSTDGGILYSKRFSGMIEQLPNKAIEDLNNEIKNSN</sequence>
<evidence type="ECO:0000313" key="2">
    <source>
        <dbReference type="EMBL" id="UOX34910.1"/>
    </source>
</evidence>
<gene>
    <name evidence="2" type="ORF">LXD69_05205</name>
</gene>
<reference evidence="2" key="2">
    <citation type="submission" date="2022-04" db="EMBL/GenBank/DDBJ databases">
        <title>Complete Genome Sequence of Flavobacterium sediminilitoris YSM-43, Isolated from a Tidal Sediment.</title>
        <authorList>
            <person name="Lee P.A."/>
        </authorList>
    </citation>
    <scope>NUCLEOTIDE SEQUENCE</scope>
    <source>
        <strain evidence="2">YSM-43</strain>
    </source>
</reference>
<accession>A0ABY4HQL9</accession>
<dbReference type="EMBL" id="CP090145">
    <property type="protein sequence ID" value="UOX34910.1"/>
    <property type="molecule type" value="Genomic_DNA"/>
</dbReference>
<dbReference type="Proteomes" id="UP000830454">
    <property type="component" value="Chromosome"/>
</dbReference>
<proteinExistence type="predicted"/>
<name>A0ABY4HQL9_9FLAO</name>